<sequence length="79" mass="9312">MKRLFKNGTHQDYQIVNSEGSNFFNPDLFTNIEINGFHFNDVLIFNTELTSSINRVIYSPENGIEYIDFDDGRYLKLDR</sequence>
<evidence type="ECO:0000313" key="2">
    <source>
        <dbReference type="EMBL" id="PKD20344.1"/>
    </source>
</evidence>
<dbReference type="Proteomes" id="UP000176009">
    <property type="component" value="Unassembled WGS sequence"/>
</dbReference>
<evidence type="ECO:0000313" key="3">
    <source>
        <dbReference type="Proteomes" id="UP000176009"/>
    </source>
</evidence>
<dbReference type="RefSeq" id="WP_070053440.1">
    <property type="nucleotide sequence ID" value="NZ_FVZF01000015.1"/>
</dbReference>
<accession>A0A2N0U022</accession>
<protein>
    <submittedName>
        <fullName evidence="2">Uncharacterized protein</fullName>
    </submittedName>
</protein>
<organism evidence="2 4">
    <name type="scientific">Salegentibacter salarius</name>
    <dbReference type="NCBI Taxonomy" id="435906"/>
    <lineage>
        <taxon>Bacteria</taxon>
        <taxon>Pseudomonadati</taxon>
        <taxon>Bacteroidota</taxon>
        <taxon>Flavobacteriia</taxon>
        <taxon>Flavobacteriales</taxon>
        <taxon>Flavobacteriaceae</taxon>
        <taxon>Salegentibacter</taxon>
    </lineage>
</organism>
<dbReference type="EMBL" id="MJBR01000007">
    <property type="protein sequence ID" value="OEY73424.1"/>
    <property type="molecule type" value="Genomic_DNA"/>
</dbReference>
<comment type="caution">
    <text evidence="2">The sequence shown here is derived from an EMBL/GenBank/DDBJ whole genome shotgun (WGS) entry which is preliminary data.</text>
</comment>
<evidence type="ECO:0000313" key="1">
    <source>
        <dbReference type="EMBL" id="OEY73424.1"/>
    </source>
</evidence>
<dbReference type="EMBL" id="LKTR01000009">
    <property type="protein sequence ID" value="PKD20344.1"/>
    <property type="molecule type" value="Genomic_DNA"/>
</dbReference>
<dbReference type="Proteomes" id="UP000232533">
    <property type="component" value="Unassembled WGS sequence"/>
</dbReference>
<keyword evidence="3" id="KW-1185">Reference proteome</keyword>
<dbReference type="AlphaFoldDB" id="A0A2N0U022"/>
<gene>
    <name evidence="2" type="ORF">APR40_09675</name>
    <name evidence="1" type="ORF">BHS39_09695</name>
</gene>
<reference evidence="2 4" key="1">
    <citation type="submission" date="2015-10" db="EMBL/GenBank/DDBJ databases">
        <title>Draft genome sequence of Salegentibacter salinarum KCTC 12975.</title>
        <authorList>
            <person name="Lin W."/>
            <person name="Zheng Q."/>
        </authorList>
    </citation>
    <scope>NUCLEOTIDE SEQUENCE [LARGE SCALE GENOMIC DNA]</scope>
    <source>
        <strain evidence="2 4">KCTC 12974</strain>
    </source>
</reference>
<dbReference type="OrthoDB" id="1446186at2"/>
<proteinExistence type="predicted"/>
<name>A0A2N0U022_9FLAO</name>
<evidence type="ECO:0000313" key="4">
    <source>
        <dbReference type="Proteomes" id="UP000232533"/>
    </source>
</evidence>
<reference evidence="1 3" key="2">
    <citation type="submission" date="2016-09" db="EMBL/GenBank/DDBJ databases">
        <title>Genome Sequence of Salegentibacter salarius,Isolated from a Marine Solar Saltern of the Yellow Sea in South Korea.</title>
        <authorList>
            <person name="Zheng Q."/>
            <person name="Liu Y."/>
        </authorList>
    </citation>
    <scope>NUCLEOTIDE SEQUENCE [LARGE SCALE GENOMIC DNA]</scope>
    <source>
        <strain evidence="1 3">KCTC 12974</strain>
    </source>
</reference>